<dbReference type="EMBL" id="CP031148">
    <property type="protein sequence ID" value="AXG08937.1"/>
    <property type="molecule type" value="Genomic_DNA"/>
</dbReference>
<evidence type="ECO:0000313" key="3">
    <source>
        <dbReference type="EMBL" id="AXG08937.1"/>
    </source>
</evidence>
<dbReference type="KEGG" id="haj:DU500_03575"/>
<dbReference type="SUPFAM" id="SSF57802">
    <property type="entry name" value="Rubredoxin-like"/>
    <property type="match status" value="1"/>
</dbReference>
<dbReference type="InterPro" id="IPR055554">
    <property type="entry name" value="DUF7130"/>
</dbReference>
<dbReference type="EMBL" id="CP031150">
    <property type="protein sequence ID" value="AXG05589.1"/>
    <property type="molecule type" value="Genomic_DNA"/>
</dbReference>
<dbReference type="OrthoDB" id="45654at2157"/>
<feature type="domain" description="DUF7130" evidence="1">
    <location>
        <begin position="8"/>
        <end position="94"/>
    </location>
</feature>
<sequence length="94" mass="10398">MAETHLTVGQTVYDDEGRKLGTIRGFDEDGFFVTTREGIEALSIEHERAGHEFGGAELVWRCSQCGAVGELGDLPAECPDCAAPREDLYYWTED</sequence>
<reference evidence="2 5" key="2">
    <citation type="submission" date="2018-07" db="EMBL/GenBank/DDBJ databases">
        <title>Genome sequences of Haloplanus sp. CBA1113.</title>
        <authorList>
            <person name="Kim Y.B."/>
            <person name="Roh S.W."/>
        </authorList>
    </citation>
    <scope>NUCLEOTIDE SEQUENCE [LARGE SCALE GENOMIC DNA]</scope>
    <source>
        <strain evidence="2 5">CBA1113</strain>
    </source>
</reference>
<protein>
    <recommendedName>
        <fullName evidence="1">DUF7130 domain-containing protein</fullName>
    </recommendedName>
</protein>
<dbReference type="GeneID" id="37285939"/>
<reference evidence="3 4" key="1">
    <citation type="submission" date="2018-07" db="EMBL/GenBank/DDBJ databases">
        <title>Genome sequences of Haloplanus sp. CBA1112.</title>
        <authorList>
            <person name="Kim Y.B."/>
            <person name="Roh S.W."/>
        </authorList>
    </citation>
    <scope>NUCLEOTIDE SEQUENCE [LARGE SCALE GENOMIC DNA]</scope>
    <source>
        <strain evidence="3 4">CBA1112</strain>
    </source>
</reference>
<keyword evidence="5" id="KW-1185">Reference proteome</keyword>
<dbReference type="RefSeq" id="WP_114584738.1">
    <property type="nucleotide sequence ID" value="NZ_CP031148.1"/>
</dbReference>
<organism evidence="3 4">
    <name type="scientific">Haloplanus rubicundus</name>
    <dbReference type="NCBI Taxonomy" id="1547898"/>
    <lineage>
        <taxon>Archaea</taxon>
        <taxon>Methanobacteriati</taxon>
        <taxon>Methanobacteriota</taxon>
        <taxon>Stenosarchaea group</taxon>
        <taxon>Halobacteria</taxon>
        <taxon>Halobacteriales</taxon>
        <taxon>Haloferacaceae</taxon>
        <taxon>Haloplanus</taxon>
    </lineage>
</organism>
<accession>A0A345E9R5</accession>
<dbReference type="Gene3D" id="2.20.28.10">
    <property type="match status" value="1"/>
</dbReference>
<proteinExistence type="predicted"/>
<evidence type="ECO:0000313" key="5">
    <source>
        <dbReference type="Proteomes" id="UP000253273"/>
    </source>
</evidence>
<gene>
    <name evidence="3" type="ORF">DU484_03135</name>
    <name evidence="2" type="ORF">DU500_03575</name>
</gene>
<accession>A0A345E067</accession>
<evidence type="ECO:0000259" key="1">
    <source>
        <dbReference type="Pfam" id="PF23458"/>
    </source>
</evidence>
<evidence type="ECO:0000313" key="4">
    <source>
        <dbReference type="Proteomes" id="UP000252985"/>
    </source>
</evidence>
<dbReference type="Pfam" id="PF23458">
    <property type="entry name" value="DUF7130"/>
    <property type="match status" value="1"/>
</dbReference>
<dbReference type="Proteomes" id="UP000253273">
    <property type="component" value="Chromosome"/>
</dbReference>
<dbReference type="KEGG" id="haq:DU484_03135"/>
<evidence type="ECO:0000313" key="2">
    <source>
        <dbReference type="EMBL" id="AXG05589.1"/>
    </source>
</evidence>
<dbReference type="AlphaFoldDB" id="A0A345E9R5"/>
<dbReference type="Proteomes" id="UP000252985">
    <property type="component" value="Chromosome"/>
</dbReference>
<name>A0A345E9R5_9EURY</name>